<organism evidence="3 4">
    <name type="scientific">Pseudosulfitobacter pseudonitzschiae</name>
    <dbReference type="NCBI Taxonomy" id="1402135"/>
    <lineage>
        <taxon>Bacteria</taxon>
        <taxon>Pseudomonadati</taxon>
        <taxon>Pseudomonadota</taxon>
        <taxon>Alphaproteobacteria</taxon>
        <taxon>Rhodobacterales</taxon>
        <taxon>Roseobacteraceae</taxon>
        <taxon>Pseudosulfitobacter</taxon>
    </lineage>
</organism>
<dbReference type="AlphaFoldDB" id="A0A073JHQ3"/>
<dbReference type="Gene3D" id="3.50.50.60">
    <property type="entry name" value="FAD/NAD(P)-binding domain"/>
    <property type="match status" value="1"/>
</dbReference>
<dbReference type="GeneID" id="68871735"/>
<dbReference type="Gene3D" id="3.30.9.10">
    <property type="entry name" value="D-Amino Acid Oxidase, subunit A, domain 2"/>
    <property type="match status" value="1"/>
</dbReference>
<evidence type="ECO:0000313" key="4">
    <source>
        <dbReference type="Proteomes" id="UP000027746"/>
    </source>
</evidence>
<proteinExistence type="predicted"/>
<dbReference type="RefSeq" id="WP_037923032.1">
    <property type="nucleotide sequence ID" value="NZ_CP054599.1"/>
</dbReference>
<keyword evidence="4" id="KW-1185">Reference proteome</keyword>
<comment type="caution">
    <text evidence="3">The sequence shown here is derived from an EMBL/GenBank/DDBJ whole genome shotgun (WGS) entry which is preliminary data.</text>
</comment>
<protein>
    <submittedName>
        <fullName evidence="3">FAD-dependent oxidoreductase</fullName>
    </submittedName>
</protein>
<dbReference type="OrthoDB" id="9806601at2"/>
<dbReference type="EMBL" id="JAMD01000002">
    <property type="protein sequence ID" value="KEJ97237.1"/>
    <property type="molecule type" value="Genomic_DNA"/>
</dbReference>
<dbReference type="PANTHER" id="PTHR13847:SF281">
    <property type="entry name" value="FAD DEPENDENT OXIDOREDUCTASE DOMAIN-CONTAINING PROTEIN"/>
    <property type="match status" value="1"/>
</dbReference>
<dbReference type="Proteomes" id="UP000027746">
    <property type="component" value="Unassembled WGS sequence"/>
</dbReference>
<dbReference type="InterPro" id="IPR036188">
    <property type="entry name" value="FAD/NAD-bd_sf"/>
</dbReference>
<dbReference type="PANTHER" id="PTHR13847">
    <property type="entry name" value="SARCOSINE DEHYDROGENASE-RELATED"/>
    <property type="match status" value="1"/>
</dbReference>
<dbReference type="InterPro" id="IPR006076">
    <property type="entry name" value="FAD-dep_OxRdtase"/>
</dbReference>
<accession>A0A073JHQ3</accession>
<evidence type="ECO:0000256" key="1">
    <source>
        <dbReference type="ARBA" id="ARBA00023002"/>
    </source>
</evidence>
<gene>
    <name evidence="3" type="ORF">SUH3_10705</name>
</gene>
<evidence type="ECO:0000313" key="3">
    <source>
        <dbReference type="EMBL" id="KEJ97237.1"/>
    </source>
</evidence>
<reference evidence="3 4" key="1">
    <citation type="submission" date="2014-01" db="EMBL/GenBank/DDBJ databases">
        <title>Sulfitobacter sp. H3 (MCCC 1A00686) Genome Sequencing.</title>
        <authorList>
            <person name="Lai Q."/>
            <person name="Hong Z."/>
        </authorList>
    </citation>
    <scope>NUCLEOTIDE SEQUENCE [LARGE SCALE GENOMIC DNA]</scope>
    <source>
        <strain evidence="3 4">H3</strain>
    </source>
</reference>
<dbReference type="GO" id="GO:0005737">
    <property type="term" value="C:cytoplasm"/>
    <property type="evidence" value="ECO:0007669"/>
    <property type="project" value="TreeGrafter"/>
</dbReference>
<sequence length="429" mass="46661">MKYMSYWHDTATPFGDAQTGPVAGHVDVAVIGGGFTGLNAARKLAREGVSVALLEADHIGAGGSGRNGGHLNNGMAHGYSEAKVHFGADRAHAIYKAYDRSIDMIEDVIAEENIDCNFRRSGKLKLASKPSHVAGLRASFEQLNQEIDPDTRWVDKADLPREIGSDSFHGGMIYEKSAMIHMGRYVNGLAEAAHRHGALIWERAPVTDRQRSGSRWELTTPKGKITADRVIAATGAYSGAYAKKPLAYFRRRIISVGSFIIATRPLTPAEIAATLPGNRTCVTSMNIGNYFRLSPDNRLMFGGRARFSAVSDQQSDAKSGEILRRSMAQIFPHLGDVQIDYCWGGLVGMTKDRFPRAGEADGMIYGMGYSGHGAQMSTLIGQALADMAMGRQDTNPLAGLDWPSIPMHSGKPWFLPMVGLWFGLKDRLS</sequence>
<dbReference type="Pfam" id="PF01266">
    <property type="entry name" value="DAO"/>
    <property type="match status" value="1"/>
</dbReference>
<dbReference type="SUPFAM" id="SSF51905">
    <property type="entry name" value="FAD/NAD(P)-binding domain"/>
    <property type="match status" value="1"/>
</dbReference>
<name>A0A073JHQ3_9RHOB</name>
<evidence type="ECO:0000259" key="2">
    <source>
        <dbReference type="Pfam" id="PF01266"/>
    </source>
</evidence>
<keyword evidence="1" id="KW-0560">Oxidoreductase</keyword>
<feature type="domain" description="FAD dependent oxidoreductase" evidence="2">
    <location>
        <begin position="27"/>
        <end position="387"/>
    </location>
</feature>
<dbReference type="GO" id="GO:0016491">
    <property type="term" value="F:oxidoreductase activity"/>
    <property type="evidence" value="ECO:0007669"/>
    <property type="project" value="UniProtKB-KW"/>
</dbReference>